<keyword evidence="2" id="KW-0521">NADP</keyword>
<reference evidence="5 6" key="1">
    <citation type="submission" date="2021-07" db="EMBL/GenBank/DDBJ databases">
        <title>The Aristolochia fimbriata genome: insights into angiosperm evolution, floral development and chemical biosynthesis.</title>
        <authorList>
            <person name="Jiao Y."/>
        </authorList>
    </citation>
    <scope>NUCLEOTIDE SEQUENCE [LARGE SCALE GENOMIC DNA]</scope>
    <source>
        <strain evidence="5">IBCAS-2021</strain>
        <tissue evidence="5">Leaf</tissue>
    </source>
</reference>
<evidence type="ECO:0000313" key="6">
    <source>
        <dbReference type="Proteomes" id="UP000825729"/>
    </source>
</evidence>
<evidence type="ECO:0000256" key="1">
    <source>
        <dbReference type="ARBA" id="ARBA00022555"/>
    </source>
</evidence>
<gene>
    <name evidence="5" type="ORF">H6P81_009362</name>
</gene>
<evidence type="ECO:0000256" key="3">
    <source>
        <dbReference type="ARBA" id="ARBA00022884"/>
    </source>
</evidence>
<accession>A0AAV7EP48</accession>
<sequence>MAMKLSVNPPISLWAPVRCFKKCRTRFLNTSYGQSNRPRSFCCQSQMHPVVLNDSLSQQNFFPPWFSVAPMMDWTDNYYRTLARLLSKHAWLYTEMVVSETIVHQKENLDRFLEFPPEQHPIVLQIGGSNISNLAKATELANAYCYDEINLNCGCPSGKVAGHGCFGVRLMLNPMFVAEAMTAIAANSNVPVSVKCRIGVDDQDSYDELCTFIDTVASHSPTKHFIIHARKALLSGLSPAENRKVPPLKYEFYFGLLRDFPELQFTLNGGITSIDEVNAARKQGAHGVMVGRAAYNSPWSLLGEVDSKVFGVAGNGLSRRQILEQFQVYADSLIGKYGPGKPSLRQVVKPLLNFFHSEPGNGLWKRRADFALRHCKTVKSFLEETLEAIPDAVLDSSMSVRDPGSVETFSNLDDLMPPYYSREEELVYS</sequence>
<evidence type="ECO:0000313" key="5">
    <source>
        <dbReference type="EMBL" id="KAG9449397.1"/>
    </source>
</evidence>
<dbReference type="Gene3D" id="1.20.120.1460">
    <property type="match status" value="1"/>
</dbReference>
<dbReference type="PANTHER" id="PTHR42907:SF1">
    <property type="entry name" value="FMN-LINKED OXIDOREDUCTASES SUPERFAMILY PROTEIN"/>
    <property type="match status" value="1"/>
</dbReference>
<dbReference type="InterPro" id="IPR035587">
    <property type="entry name" value="DUS-like_FMN-bd"/>
</dbReference>
<protein>
    <recommendedName>
        <fullName evidence="4">DUS-like FMN-binding domain-containing protein</fullName>
    </recommendedName>
</protein>
<proteinExistence type="predicted"/>
<dbReference type="InterPro" id="IPR004653">
    <property type="entry name" value="DusA"/>
</dbReference>
<keyword evidence="3" id="KW-0694">RNA-binding</keyword>
<dbReference type="GO" id="GO:0017150">
    <property type="term" value="F:tRNA dihydrouridine synthase activity"/>
    <property type="evidence" value="ECO:0007669"/>
    <property type="project" value="InterPro"/>
</dbReference>
<dbReference type="NCBIfam" id="NF008774">
    <property type="entry name" value="PRK11815.1"/>
    <property type="match status" value="1"/>
</dbReference>
<name>A0AAV7EP48_ARIFI</name>
<dbReference type="GO" id="GO:0000049">
    <property type="term" value="F:tRNA binding"/>
    <property type="evidence" value="ECO:0007669"/>
    <property type="project" value="UniProtKB-KW"/>
</dbReference>
<dbReference type="AlphaFoldDB" id="A0AAV7EP48"/>
<evidence type="ECO:0000259" key="4">
    <source>
        <dbReference type="Pfam" id="PF01207"/>
    </source>
</evidence>
<dbReference type="Pfam" id="PF01207">
    <property type="entry name" value="Dus"/>
    <property type="match status" value="1"/>
</dbReference>
<feature type="domain" description="DUS-like FMN-binding" evidence="4">
    <location>
        <begin position="68"/>
        <end position="377"/>
    </location>
</feature>
<dbReference type="CDD" id="cd02801">
    <property type="entry name" value="DUS_like_FMN"/>
    <property type="match status" value="1"/>
</dbReference>
<dbReference type="Gene3D" id="3.20.20.70">
    <property type="entry name" value="Aldolase class I"/>
    <property type="match status" value="1"/>
</dbReference>
<dbReference type="PANTHER" id="PTHR42907">
    <property type="entry name" value="FMN-LINKED OXIDOREDUCTASES SUPERFAMILY PROTEIN"/>
    <property type="match status" value="1"/>
</dbReference>
<keyword evidence="6" id="KW-1185">Reference proteome</keyword>
<dbReference type="EMBL" id="JAINDJ010000004">
    <property type="protein sequence ID" value="KAG9449397.1"/>
    <property type="molecule type" value="Genomic_DNA"/>
</dbReference>
<organism evidence="5 6">
    <name type="scientific">Aristolochia fimbriata</name>
    <name type="common">White veined hardy Dutchman's pipe vine</name>
    <dbReference type="NCBI Taxonomy" id="158543"/>
    <lineage>
        <taxon>Eukaryota</taxon>
        <taxon>Viridiplantae</taxon>
        <taxon>Streptophyta</taxon>
        <taxon>Embryophyta</taxon>
        <taxon>Tracheophyta</taxon>
        <taxon>Spermatophyta</taxon>
        <taxon>Magnoliopsida</taxon>
        <taxon>Magnoliidae</taxon>
        <taxon>Piperales</taxon>
        <taxon>Aristolochiaceae</taxon>
        <taxon>Aristolochia</taxon>
    </lineage>
</organism>
<dbReference type="SUPFAM" id="SSF51395">
    <property type="entry name" value="FMN-linked oxidoreductases"/>
    <property type="match status" value="1"/>
</dbReference>
<dbReference type="Proteomes" id="UP000825729">
    <property type="component" value="Unassembled WGS sequence"/>
</dbReference>
<comment type="caution">
    <text evidence="5">The sequence shown here is derived from an EMBL/GenBank/DDBJ whole genome shotgun (WGS) entry which is preliminary data.</text>
</comment>
<dbReference type="InterPro" id="IPR013785">
    <property type="entry name" value="Aldolase_TIM"/>
</dbReference>
<keyword evidence="1" id="KW-0820">tRNA-binding</keyword>
<evidence type="ECO:0000256" key="2">
    <source>
        <dbReference type="ARBA" id="ARBA00022857"/>
    </source>
</evidence>